<sequence>MKQLKFLFAFIATVALASCGTVGELSGTQSTEMSEAEKRQQAELDSIRFEIAKEAVENHRFVIVADRISGKRGYSVNVNETTNFVLVQGDKATVQFAIERGISGFNGLGGLTVEGSITKSEIKYDKKGNLNVTMFVLGSAISADIQFRLPKNSTRCDATVTSTFYGGRLVFSGELHPYGTDIYQGVTLK</sequence>
<gene>
    <name evidence="2" type="ORF">IAD18_00390</name>
</gene>
<dbReference type="AlphaFoldDB" id="A0A9D1LGP6"/>
<reference evidence="2" key="1">
    <citation type="submission" date="2020-10" db="EMBL/GenBank/DDBJ databases">
        <authorList>
            <person name="Gilroy R."/>
        </authorList>
    </citation>
    <scope>NUCLEOTIDE SEQUENCE</scope>
    <source>
        <strain evidence="2">17073</strain>
    </source>
</reference>
<reference evidence="2" key="2">
    <citation type="journal article" date="2021" name="PeerJ">
        <title>Extensive microbial diversity within the chicken gut microbiome revealed by metagenomics and culture.</title>
        <authorList>
            <person name="Gilroy R."/>
            <person name="Ravi A."/>
            <person name="Getino M."/>
            <person name="Pursley I."/>
            <person name="Horton D.L."/>
            <person name="Alikhan N.F."/>
            <person name="Baker D."/>
            <person name="Gharbi K."/>
            <person name="Hall N."/>
            <person name="Watson M."/>
            <person name="Adriaenssens E.M."/>
            <person name="Foster-Nyarko E."/>
            <person name="Jarju S."/>
            <person name="Secka A."/>
            <person name="Antonio M."/>
            <person name="Oren A."/>
            <person name="Chaudhuri R.R."/>
            <person name="La Ragione R."/>
            <person name="Hildebrand F."/>
            <person name="Pallen M.J."/>
        </authorList>
    </citation>
    <scope>NUCLEOTIDE SEQUENCE</scope>
    <source>
        <strain evidence="2">17073</strain>
    </source>
</reference>
<dbReference type="PROSITE" id="PS51257">
    <property type="entry name" value="PROKAR_LIPOPROTEIN"/>
    <property type="match status" value="1"/>
</dbReference>
<name>A0A9D1LGP6_9BACT</name>
<dbReference type="Proteomes" id="UP000824076">
    <property type="component" value="Unassembled WGS sequence"/>
</dbReference>
<organism evidence="2 3">
    <name type="scientific">Candidatus Limisoma intestinavium</name>
    <dbReference type="NCBI Taxonomy" id="2840856"/>
    <lineage>
        <taxon>Bacteria</taxon>
        <taxon>Pseudomonadati</taxon>
        <taxon>Bacteroidota</taxon>
        <taxon>Bacteroidia</taxon>
        <taxon>Bacteroidales</taxon>
        <taxon>Candidatus Limisoma</taxon>
    </lineage>
</organism>
<dbReference type="InterPro" id="IPR025347">
    <property type="entry name" value="DUF4251"/>
</dbReference>
<dbReference type="Pfam" id="PF14059">
    <property type="entry name" value="DUF4251"/>
    <property type="match status" value="1"/>
</dbReference>
<accession>A0A9D1LGP6</accession>
<comment type="caution">
    <text evidence="2">The sequence shown here is derived from an EMBL/GenBank/DDBJ whole genome shotgun (WGS) entry which is preliminary data.</text>
</comment>
<protein>
    <submittedName>
        <fullName evidence="2">DUF4251 domain-containing protein</fullName>
    </submittedName>
</protein>
<proteinExistence type="predicted"/>
<evidence type="ECO:0000256" key="1">
    <source>
        <dbReference type="SAM" id="SignalP"/>
    </source>
</evidence>
<evidence type="ECO:0000313" key="3">
    <source>
        <dbReference type="Proteomes" id="UP000824076"/>
    </source>
</evidence>
<feature type="chain" id="PRO_5038735173" evidence="1">
    <location>
        <begin position="18"/>
        <end position="189"/>
    </location>
</feature>
<evidence type="ECO:0000313" key="2">
    <source>
        <dbReference type="EMBL" id="HIU38111.1"/>
    </source>
</evidence>
<dbReference type="EMBL" id="DVMS01000010">
    <property type="protein sequence ID" value="HIU38111.1"/>
    <property type="molecule type" value="Genomic_DNA"/>
</dbReference>
<dbReference type="Gene3D" id="2.40.128.410">
    <property type="match status" value="1"/>
</dbReference>
<keyword evidence="1" id="KW-0732">Signal</keyword>
<feature type="signal peptide" evidence="1">
    <location>
        <begin position="1"/>
        <end position="17"/>
    </location>
</feature>